<feature type="transmembrane region" description="Helical" evidence="1">
    <location>
        <begin position="78"/>
        <end position="101"/>
    </location>
</feature>
<gene>
    <name evidence="2" type="ORF">DFQ01_105246</name>
</gene>
<feature type="transmembrane region" description="Helical" evidence="1">
    <location>
        <begin position="16"/>
        <end position="37"/>
    </location>
</feature>
<dbReference type="OrthoDB" id="2677607at2"/>
<dbReference type="Proteomes" id="UP000246635">
    <property type="component" value="Unassembled WGS sequence"/>
</dbReference>
<sequence>MKQHLKAGWSLTVRHLYIIIVLFVYQLLWGFFLYRFVDGIIIPLLRRYPGSGMPASAARLYVYEAEFRLMKTDLIQPYLWTFAGLIVLRMLLTPLLNAGLFHSLHHASTEQGTRFLQGMRRAWLPITILYWVESLLALAPAYWLLPRALSTILSGVSVKSIIMELLPSASGWLSWGVLLHLFFLAMQLSAASGGGAFNGLWRAFRHFLPYIGMSLFLWCAIGALGLFVFSASLLWAGFLAIVVHQGYRFVKTLLKVWTIASQYDCLQSRSQT</sequence>
<feature type="transmembrane region" description="Helical" evidence="1">
    <location>
        <begin position="122"/>
        <end position="145"/>
    </location>
</feature>
<evidence type="ECO:0000256" key="1">
    <source>
        <dbReference type="SAM" id="Phobius"/>
    </source>
</evidence>
<dbReference type="RefSeq" id="WP_110043787.1">
    <property type="nucleotide sequence ID" value="NZ_CP054612.1"/>
</dbReference>
<proteinExistence type="predicted"/>
<protein>
    <submittedName>
        <fullName evidence="2">Uncharacterized protein</fullName>
    </submittedName>
</protein>
<keyword evidence="1" id="KW-0472">Membrane</keyword>
<organism evidence="2 3">
    <name type="scientific">Paenibacillus cellulosilyticus</name>
    <dbReference type="NCBI Taxonomy" id="375489"/>
    <lineage>
        <taxon>Bacteria</taxon>
        <taxon>Bacillati</taxon>
        <taxon>Bacillota</taxon>
        <taxon>Bacilli</taxon>
        <taxon>Bacillales</taxon>
        <taxon>Paenibacillaceae</taxon>
        <taxon>Paenibacillus</taxon>
    </lineage>
</organism>
<keyword evidence="1" id="KW-1133">Transmembrane helix</keyword>
<comment type="caution">
    <text evidence="2">The sequence shown here is derived from an EMBL/GenBank/DDBJ whole genome shotgun (WGS) entry which is preliminary data.</text>
</comment>
<keyword evidence="1" id="KW-0812">Transmembrane</keyword>
<name>A0A2V2YWC1_9BACL</name>
<feature type="transmembrane region" description="Helical" evidence="1">
    <location>
        <begin position="207"/>
        <end position="227"/>
    </location>
</feature>
<dbReference type="AlphaFoldDB" id="A0A2V2YWC1"/>
<accession>A0A2V2YWC1</accession>
<evidence type="ECO:0000313" key="2">
    <source>
        <dbReference type="EMBL" id="PWW05261.1"/>
    </source>
</evidence>
<reference evidence="2 3" key="1">
    <citation type="submission" date="2018-05" db="EMBL/GenBank/DDBJ databases">
        <title>Genomic Encyclopedia of Type Strains, Phase III (KMG-III): the genomes of soil and plant-associated and newly described type strains.</title>
        <authorList>
            <person name="Whitman W."/>
        </authorList>
    </citation>
    <scope>NUCLEOTIDE SEQUENCE [LARGE SCALE GENOMIC DNA]</scope>
    <source>
        <strain evidence="2 3">CECT 5696</strain>
    </source>
</reference>
<feature type="transmembrane region" description="Helical" evidence="1">
    <location>
        <begin position="233"/>
        <end position="250"/>
    </location>
</feature>
<dbReference type="EMBL" id="QGTQ01000005">
    <property type="protein sequence ID" value="PWW05261.1"/>
    <property type="molecule type" value="Genomic_DNA"/>
</dbReference>
<keyword evidence="3" id="KW-1185">Reference proteome</keyword>
<evidence type="ECO:0000313" key="3">
    <source>
        <dbReference type="Proteomes" id="UP000246635"/>
    </source>
</evidence>